<evidence type="ECO:0000256" key="1">
    <source>
        <dbReference type="SAM" id="Coils"/>
    </source>
</evidence>
<keyword evidence="1" id="KW-0175">Coiled coil</keyword>
<gene>
    <name evidence="2" type="ORF">NV226_01130</name>
</gene>
<evidence type="ECO:0000313" key="2">
    <source>
        <dbReference type="EMBL" id="UVD81892.1"/>
    </source>
</evidence>
<reference evidence="2" key="1">
    <citation type="submission" date="2022-08" db="EMBL/GenBank/DDBJ databases">
        <title>Complete genome of Mycoplasma iguanae type strain 2327.</title>
        <authorList>
            <person name="Spergser J."/>
        </authorList>
    </citation>
    <scope>NUCLEOTIDE SEQUENCE</scope>
    <source>
        <strain evidence="2">2327</strain>
    </source>
</reference>
<dbReference type="EMBL" id="CP102734">
    <property type="protein sequence ID" value="UVD81892.1"/>
    <property type="molecule type" value="Genomic_DNA"/>
</dbReference>
<organism evidence="2 3">
    <name type="scientific">Mycoplasma iguanae</name>
    <dbReference type="NCBI Taxonomy" id="292461"/>
    <lineage>
        <taxon>Bacteria</taxon>
        <taxon>Bacillati</taxon>
        <taxon>Mycoplasmatota</taxon>
        <taxon>Mollicutes</taxon>
        <taxon>Mycoplasmataceae</taxon>
        <taxon>Mycoplasma</taxon>
    </lineage>
</organism>
<protein>
    <submittedName>
        <fullName evidence="2">Uncharacterized protein</fullName>
    </submittedName>
</protein>
<keyword evidence="3" id="KW-1185">Reference proteome</keyword>
<dbReference type="Proteomes" id="UP001059252">
    <property type="component" value="Chromosome"/>
</dbReference>
<proteinExistence type="predicted"/>
<feature type="coiled-coil region" evidence="1">
    <location>
        <begin position="657"/>
        <end position="701"/>
    </location>
</feature>
<sequence>MSKREKTVFLNVPNFGVNLNKDSENNLFKYIKMSNFKKIINIFSVLQIIDFKTKTLDFRKELFDAFNLPYQNFLQLNNLNSKVNEVVRFAAKKEIIKNNYIFLYLHLDNEFDLNNADAFIEFLENLQKKLWPKAKAQDRKFRFYLNLLIDKPIFNWAFLKRAIFKLQKSTSTTVIIHKFIPSENLLADNFQAAKFYELIENWNNPEKTQIISSIWNAVADISKDHSFEKTFLYDRDNDKKLKEKFAIFVSFQTDELSDFYTFYQQEFPDINSLHINLDDWSFKANDEKVGIKEFQELETVLISKNKRNNFLTGLFPHHLDHIIISPAKDNPYYFVRQSAKLFYESLKQQVSQNKKTIVLNWNIFQEVKEHFSYKLWMYAAMVFDVYISKILFYLSRKNIKWILFSDEIGFERLFSIQLDEDINLFYLSNQLTLKNTSNTIDAEKFKDVLVSLLSKKYKSTFSLNLFASIKVSNKLKKIEAINSDKELIEHLNLKRLQKTNKKAFDEFVNFASRMQKREINHQFRIITKGIANPQNYSLSLNTENMYLAMYFHEKDLYQLPVKNIKLGDLILFYKSAEMFLNLLKEGKNANLFYKASGEGSYKREFFNRYSSYINQAVKRYKELENLPVASRVKYLRKSFLELENLLLNLQNIKIASLKELEDNYAFLKRKEKEELLIKQEIERKAEELLELSKNESNLNLKSEFQLFEDKKFNKDLKDKK</sequence>
<accession>A0ABY5RAW6</accession>
<dbReference type="RefSeq" id="WP_258211066.1">
    <property type="nucleotide sequence ID" value="NZ_CP102734.1"/>
</dbReference>
<name>A0ABY5RAW6_9MOLU</name>
<evidence type="ECO:0000313" key="3">
    <source>
        <dbReference type="Proteomes" id="UP001059252"/>
    </source>
</evidence>